<organism evidence="3 4">
    <name type="scientific">Agromyces flavus</name>
    <dbReference type="NCBI Taxonomy" id="589382"/>
    <lineage>
        <taxon>Bacteria</taxon>
        <taxon>Bacillati</taxon>
        <taxon>Actinomycetota</taxon>
        <taxon>Actinomycetes</taxon>
        <taxon>Micrococcales</taxon>
        <taxon>Microbacteriaceae</taxon>
        <taxon>Agromyces</taxon>
    </lineage>
</organism>
<proteinExistence type="predicted"/>
<dbReference type="RefSeq" id="WP_092675106.1">
    <property type="nucleotide sequence ID" value="NZ_BMDN01000002.1"/>
</dbReference>
<keyword evidence="5" id="KW-1185">Reference proteome</keyword>
<sequence length="65" mass="6802">MTDISTGFQDPGDNKDGDRDDLPMTQVDDEEVARHSETAADAPEGEGAGIGGEPTRLPTDEQGEG</sequence>
<evidence type="ECO:0000313" key="3">
    <source>
        <dbReference type="EMBL" id="SDT38879.1"/>
    </source>
</evidence>
<protein>
    <submittedName>
        <fullName evidence="3">Uncharacterized protein</fullName>
    </submittedName>
</protein>
<evidence type="ECO:0000256" key="1">
    <source>
        <dbReference type="SAM" id="MobiDB-lite"/>
    </source>
</evidence>
<reference evidence="4" key="2">
    <citation type="submission" date="2016-10" db="EMBL/GenBank/DDBJ databases">
        <authorList>
            <person name="Varghese N."/>
            <person name="Submissions S."/>
        </authorList>
    </citation>
    <scope>NUCLEOTIDE SEQUENCE [LARGE SCALE GENOMIC DNA]</scope>
    <source>
        <strain evidence="4">CPCC 202695</strain>
    </source>
</reference>
<dbReference type="AlphaFoldDB" id="A0A1H1ZZ59"/>
<dbReference type="Proteomes" id="UP000199482">
    <property type="component" value="Chromosome I"/>
</dbReference>
<feature type="region of interest" description="Disordered" evidence="1">
    <location>
        <begin position="1"/>
        <end position="65"/>
    </location>
</feature>
<name>A0A1H1ZZ59_9MICO</name>
<dbReference type="EMBL" id="LT629755">
    <property type="protein sequence ID" value="SDT38879.1"/>
    <property type="molecule type" value="Genomic_DNA"/>
</dbReference>
<evidence type="ECO:0000313" key="2">
    <source>
        <dbReference type="EMBL" id="MCP2367345.1"/>
    </source>
</evidence>
<reference evidence="2" key="3">
    <citation type="submission" date="2022-06" db="EMBL/GenBank/DDBJ databases">
        <title>Genomic Encyclopedia of Type Strains, Phase III (KMG-III): the genomes of soil and plant-associated and newly described type strains.</title>
        <authorList>
            <person name="Whitman W."/>
        </authorList>
    </citation>
    <scope>NUCLEOTIDE SEQUENCE</scope>
    <source>
        <strain evidence="2">CPCC 202695</strain>
    </source>
</reference>
<dbReference type="Proteomes" id="UP000893823">
    <property type="component" value="Unassembled WGS sequence"/>
</dbReference>
<accession>A0A1H1ZZ59</accession>
<dbReference type="EMBL" id="SODL02000002">
    <property type="protein sequence ID" value="MCP2367345.1"/>
    <property type="molecule type" value="Genomic_DNA"/>
</dbReference>
<evidence type="ECO:0000313" key="5">
    <source>
        <dbReference type="Proteomes" id="UP000893823"/>
    </source>
</evidence>
<gene>
    <name evidence="2" type="ORF">BCL57_001499</name>
    <name evidence="3" type="ORF">SAMN04489721_3423</name>
</gene>
<reference evidence="3" key="1">
    <citation type="submission" date="2016-10" db="EMBL/GenBank/DDBJ databases">
        <authorList>
            <person name="de Groot N.N."/>
        </authorList>
    </citation>
    <scope>NUCLEOTIDE SEQUENCE [LARGE SCALE GENOMIC DNA]</scope>
    <source>
        <strain evidence="3">CPCC 202695</strain>
    </source>
</reference>
<evidence type="ECO:0000313" key="4">
    <source>
        <dbReference type="Proteomes" id="UP000199482"/>
    </source>
</evidence>
<feature type="compositionally biased region" description="Basic and acidic residues" evidence="1">
    <location>
        <begin position="12"/>
        <end position="22"/>
    </location>
</feature>